<proteinExistence type="predicted"/>
<dbReference type="Gene3D" id="3.30.450.20">
    <property type="entry name" value="PAS domain"/>
    <property type="match status" value="1"/>
</dbReference>
<dbReference type="InterPro" id="IPR043128">
    <property type="entry name" value="Rev_trsase/Diguanyl_cyclase"/>
</dbReference>
<dbReference type="SMART" id="SM00267">
    <property type="entry name" value="GGDEF"/>
    <property type="match status" value="1"/>
</dbReference>
<dbReference type="NCBIfam" id="TIGR00254">
    <property type="entry name" value="GGDEF"/>
    <property type="match status" value="1"/>
</dbReference>
<evidence type="ECO:0000313" key="4">
    <source>
        <dbReference type="EMBL" id="MCZ2723640.1"/>
    </source>
</evidence>
<gene>
    <name evidence="4" type="ORF">O1D97_18985</name>
</gene>
<evidence type="ECO:0000313" key="5">
    <source>
        <dbReference type="Proteomes" id="UP001149719"/>
    </source>
</evidence>
<dbReference type="CDD" id="cd01949">
    <property type="entry name" value="GGDEF"/>
    <property type="match status" value="1"/>
</dbReference>
<dbReference type="InterPro" id="IPR029787">
    <property type="entry name" value="Nucleotide_cyclase"/>
</dbReference>
<evidence type="ECO:0000259" key="3">
    <source>
        <dbReference type="PROSITE" id="PS50887"/>
    </source>
</evidence>
<dbReference type="PANTHER" id="PTHR44757:SF2">
    <property type="entry name" value="BIOFILM ARCHITECTURE MAINTENANCE PROTEIN MBAA"/>
    <property type="match status" value="1"/>
</dbReference>
<feature type="domain" description="PAC" evidence="1">
    <location>
        <begin position="1"/>
        <end position="48"/>
    </location>
</feature>
<evidence type="ECO:0000259" key="1">
    <source>
        <dbReference type="PROSITE" id="PS50113"/>
    </source>
</evidence>
<dbReference type="InterPro" id="IPR035919">
    <property type="entry name" value="EAL_sf"/>
</dbReference>
<dbReference type="Gene3D" id="3.30.70.270">
    <property type="match status" value="1"/>
</dbReference>
<dbReference type="InterPro" id="IPR035965">
    <property type="entry name" value="PAS-like_dom_sf"/>
</dbReference>
<dbReference type="Pfam" id="PF00563">
    <property type="entry name" value="EAL"/>
    <property type="match status" value="1"/>
</dbReference>
<dbReference type="InterPro" id="IPR000700">
    <property type="entry name" value="PAS-assoc_C"/>
</dbReference>
<dbReference type="Gene3D" id="3.20.20.450">
    <property type="entry name" value="EAL domain"/>
    <property type="match status" value="1"/>
</dbReference>
<dbReference type="InterPro" id="IPR000160">
    <property type="entry name" value="GGDEF_dom"/>
</dbReference>
<organism evidence="4 5">
    <name type="scientific">Marinomonas phaeophyticola</name>
    <dbReference type="NCBI Taxonomy" id="3004091"/>
    <lineage>
        <taxon>Bacteria</taxon>
        <taxon>Pseudomonadati</taxon>
        <taxon>Pseudomonadota</taxon>
        <taxon>Gammaproteobacteria</taxon>
        <taxon>Oceanospirillales</taxon>
        <taxon>Oceanospirillaceae</taxon>
        <taxon>Marinomonas</taxon>
    </lineage>
</organism>
<dbReference type="Proteomes" id="UP001149719">
    <property type="component" value="Unassembled WGS sequence"/>
</dbReference>
<sequence length="491" mass="55024">MESKKDGAVYPELLSISAVYDTNGDAVNYVAIAKDITSVKQNERTINQLSFYDSLTCLPNRKMVLEHVEEILTKRKTPSTNAPKAHKSQLFGAILFIDLDNFKNINDTKGHPIGDLFLQQVAVRLSECMEDRSMVARFGGDEFIVVLTPSNLEKIQAKHEENIIHKIQSALSSPITLNEESFDVSSSIGFAEIDHITHTAADVFKNAELAMYEAKAAGRSQICYYSVRMQEKLLSKMNLELALRDAITNDEFELYYQPQFDRLGNIQGVEALIRWFHPTQGLISPMQFIPLAEESKLIISIGDWVIRTACLQLKKWQTSSNLQHATISVNVSALQFSQDDFVTSVEAILREIDVPPKQLQIELTESMLVADKEIIAHKMGELKQLGIQFSLDDFGTGYSSLSYLQKLPFDQLKIDQSFVRGLSSHDEDSSLAFAIAAMGSSLGLEVIAEGVETQAQLDLLKQCGCDLFQGYFLGYPVPVSELENRFSQRDR</sequence>
<name>A0ABT4JZ09_9GAMM</name>
<dbReference type="SMART" id="SM00052">
    <property type="entry name" value="EAL"/>
    <property type="match status" value="1"/>
</dbReference>
<comment type="caution">
    <text evidence="4">The sequence shown here is derived from an EMBL/GenBank/DDBJ whole genome shotgun (WGS) entry which is preliminary data.</text>
</comment>
<keyword evidence="5" id="KW-1185">Reference proteome</keyword>
<dbReference type="InterPro" id="IPR001633">
    <property type="entry name" value="EAL_dom"/>
</dbReference>
<accession>A0ABT4JZ09</accession>
<dbReference type="SUPFAM" id="SSF141868">
    <property type="entry name" value="EAL domain-like"/>
    <property type="match status" value="1"/>
</dbReference>
<dbReference type="PROSITE" id="PS50887">
    <property type="entry name" value="GGDEF"/>
    <property type="match status" value="1"/>
</dbReference>
<dbReference type="InterPro" id="IPR052155">
    <property type="entry name" value="Biofilm_reg_signaling"/>
</dbReference>
<dbReference type="PROSITE" id="PS50113">
    <property type="entry name" value="PAC"/>
    <property type="match status" value="1"/>
</dbReference>
<dbReference type="SUPFAM" id="SSF55073">
    <property type="entry name" value="Nucleotide cyclase"/>
    <property type="match status" value="1"/>
</dbReference>
<feature type="domain" description="EAL" evidence="2">
    <location>
        <begin position="236"/>
        <end position="490"/>
    </location>
</feature>
<evidence type="ECO:0000259" key="2">
    <source>
        <dbReference type="PROSITE" id="PS50883"/>
    </source>
</evidence>
<feature type="domain" description="GGDEF" evidence="3">
    <location>
        <begin position="90"/>
        <end position="227"/>
    </location>
</feature>
<reference evidence="4" key="1">
    <citation type="submission" date="2022-12" db="EMBL/GenBank/DDBJ databases">
        <title>Marinomonas 15G1-11 sp. nov, isolated from marine algae.</title>
        <authorList>
            <person name="Butt M."/>
            <person name="Choi D.G."/>
            <person name="Kim J.M."/>
            <person name="Lee J.K."/>
            <person name="Baek J.H."/>
            <person name="Jeon C.O."/>
        </authorList>
    </citation>
    <scope>NUCLEOTIDE SEQUENCE</scope>
    <source>
        <strain evidence="4">15G1-11</strain>
    </source>
</reference>
<dbReference type="RefSeq" id="WP_269127781.1">
    <property type="nucleotide sequence ID" value="NZ_JAPUBN010000024.1"/>
</dbReference>
<dbReference type="Pfam" id="PF00990">
    <property type="entry name" value="GGDEF"/>
    <property type="match status" value="1"/>
</dbReference>
<dbReference type="SUPFAM" id="SSF55785">
    <property type="entry name" value="PYP-like sensor domain (PAS domain)"/>
    <property type="match status" value="1"/>
</dbReference>
<dbReference type="PROSITE" id="PS50883">
    <property type="entry name" value="EAL"/>
    <property type="match status" value="1"/>
</dbReference>
<dbReference type="EMBL" id="JAPUBN010000024">
    <property type="protein sequence ID" value="MCZ2723640.1"/>
    <property type="molecule type" value="Genomic_DNA"/>
</dbReference>
<protein>
    <submittedName>
        <fullName evidence="4">GGDEF domain-containing protein</fullName>
    </submittedName>
</protein>
<dbReference type="PANTHER" id="PTHR44757">
    <property type="entry name" value="DIGUANYLATE CYCLASE DGCP"/>
    <property type="match status" value="1"/>
</dbReference>
<dbReference type="CDD" id="cd01948">
    <property type="entry name" value="EAL"/>
    <property type="match status" value="1"/>
</dbReference>